<sequence length="82" mass="9315">MTTVLYKVCRQCYPPDRHPVSTGSKQSWENMQHGLHALFFGLKMCNVEGGLNNSILASVYWVMYTKQISHVTTIGLYFTGDI</sequence>
<evidence type="ECO:0000313" key="1">
    <source>
        <dbReference type="EMBL" id="KAG8535658.1"/>
    </source>
</evidence>
<comment type="caution">
    <text evidence="1">The sequence shown here is derived from an EMBL/GenBank/DDBJ whole genome shotgun (WGS) entry which is preliminary data.</text>
</comment>
<organism evidence="1 2">
    <name type="scientific">Engystomops pustulosus</name>
    <name type="common">Tungara frog</name>
    <name type="synonym">Physalaemus pustulosus</name>
    <dbReference type="NCBI Taxonomy" id="76066"/>
    <lineage>
        <taxon>Eukaryota</taxon>
        <taxon>Metazoa</taxon>
        <taxon>Chordata</taxon>
        <taxon>Craniata</taxon>
        <taxon>Vertebrata</taxon>
        <taxon>Euteleostomi</taxon>
        <taxon>Amphibia</taxon>
        <taxon>Batrachia</taxon>
        <taxon>Anura</taxon>
        <taxon>Neobatrachia</taxon>
        <taxon>Hyloidea</taxon>
        <taxon>Leptodactylidae</taxon>
        <taxon>Leiuperinae</taxon>
        <taxon>Engystomops</taxon>
    </lineage>
</organism>
<evidence type="ECO:0000313" key="2">
    <source>
        <dbReference type="Proteomes" id="UP000824782"/>
    </source>
</evidence>
<accession>A0AAV6YNS2</accession>
<keyword evidence="2" id="KW-1185">Reference proteome</keyword>
<protein>
    <submittedName>
        <fullName evidence="1">Uncharacterized protein</fullName>
    </submittedName>
</protein>
<proteinExistence type="predicted"/>
<dbReference type="Proteomes" id="UP000824782">
    <property type="component" value="Unassembled WGS sequence"/>
</dbReference>
<dbReference type="EMBL" id="WNYA01060784">
    <property type="protein sequence ID" value="KAG8535658.1"/>
    <property type="molecule type" value="Genomic_DNA"/>
</dbReference>
<gene>
    <name evidence="1" type="ORF">GDO81_028054</name>
</gene>
<dbReference type="AlphaFoldDB" id="A0AAV6YNS2"/>
<reference evidence="1" key="1">
    <citation type="thesis" date="2020" institute="ProQuest LLC" country="789 East Eisenhower Parkway, Ann Arbor, MI, USA">
        <title>Comparative Genomics and Chromosome Evolution.</title>
        <authorList>
            <person name="Mudd A.B."/>
        </authorList>
    </citation>
    <scope>NUCLEOTIDE SEQUENCE</scope>
    <source>
        <strain evidence="1">237g6f4</strain>
        <tissue evidence="1">Blood</tissue>
    </source>
</reference>
<name>A0AAV6YNS2_ENGPU</name>